<comment type="caution">
    <text evidence="2">The sequence shown here is derived from an EMBL/GenBank/DDBJ whole genome shotgun (WGS) entry which is preliminary data.</text>
</comment>
<keyword evidence="3" id="KW-1185">Reference proteome</keyword>
<gene>
    <name evidence="2" type="ORF">FB382_003775</name>
</gene>
<sequence>MENRVGWALVAPSHADLVFLTSDVPAETAILPVTAAPIPHSPSPAVRSVRRARISNSERLLWMAALSVVALLGAGTTFVIAHQPHSVPAHCLAPGKDGVVLWICADTPSHAQVR</sequence>
<dbReference type="AlphaFoldDB" id="A0A7W3PBJ0"/>
<evidence type="ECO:0000313" key="3">
    <source>
        <dbReference type="Proteomes" id="UP000580910"/>
    </source>
</evidence>
<protein>
    <submittedName>
        <fullName evidence="2">Uncharacterized protein</fullName>
    </submittedName>
</protein>
<keyword evidence="1" id="KW-0812">Transmembrane</keyword>
<keyword evidence="1" id="KW-1133">Transmembrane helix</keyword>
<evidence type="ECO:0000256" key="1">
    <source>
        <dbReference type="SAM" id="Phobius"/>
    </source>
</evidence>
<keyword evidence="1" id="KW-0472">Membrane</keyword>
<proteinExistence type="predicted"/>
<organism evidence="2 3">
    <name type="scientific">Nocardioides ginsengisegetis</name>
    <dbReference type="NCBI Taxonomy" id="661491"/>
    <lineage>
        <taxon>Bacteria</taxon>
        <taxon>Bacillati</taxon>
        <taxon>Actinomycetota</taxon>
        <taxon>Actinomycetes</taxon>
        <taxon>Propionibacteriales</taxon>
        <taxon>Nocardioidaceae</taxon>
        <taxon>Nocardioides</taxon>
    </lineage>
</organism>
<evidence type="ECO:0000313" key="2">
    <source>
        <dbReference type="EMBL" id="MBA8805484.1"/>
    </source>
</evidence>
<dbReference type="Proteomes" id="UP000580910">
    <property type="component" value="Unassembled WGS sequence"/>
</dbReference>
<reference evidence="2 3" key="1">
    <citation type="submission" date="2020-07" db="EMBL/GenBank/DDBJ databases">
        <title>Sequencing the genomes of 1000 actinobacteria strains.</title>
        <authorList>
            <person name="Klenk H.-P."/>
        </authorList>
    </citation>
    <scope>NUCLEOTIDE SEQUENCE [LARGE SCALE GENOMIC DNA]</scope>
    <source>
        <strain evidence="2 3">DSM 21349</strain>
    </source>
</reference>
<dbReference type="EMBL" id="JACGXA010000001">
    <property type="protein sequence ID" value="MBA8805484.1"/>
    <property type="molecule type" value="Genomic_DNA"/>
</dbReference>
<accession>A0A7W3PBJ0</accession>
<name>A0A7W3PBJ0_9ACTN</name>
<feature type="transmembrane region" description="Helical" evidence="1">
    <location>
        <begin position="60"/>
        <end position="81"/>
    </location>
</feature>